<dbReference type="GO" id="GO:0030170">
    <property type="term" value="F:pyridoxal phosphate binding"/>
    <property type="evidence" value="ECO:0007669"/>
    <property type="project" value="UniProtKB-UniRule"/>
</dbReference>
<dbReference type="AlphaFoldDB" id="A0A401FVT0"/>
<comment type="pathway">
    <text evidence="1 12">Cofactor biosynthesis; pyridoxine 5'-phosphate biosynthesis; pyridoxine 5'-phosphate from D-erythrose 4-phosphate: step 3/5.</text>
</comment>
<evidence type="ECO:0000256" key="5">
    <source>
        <dbReference type="ARBA" id="ARBA00022605"/>
    </source>
</evidence>
<dbReference type="Pfam" id="PF00266">
    <property type="entry name" value="Aminotran_5"/>
    <property type="match status" value="1"/>
</dbReference>
<evidence type="ECO:0000313" key="14">
    <source>
        <dbReference type="EMBL" id="GBC61044.1"/>
    </source>
</evidence>
<reference evidence="15" key="1">
    <citation type="submission" date="2017-11" db="EMBL/GenBank/DDBJ databases">
        <authorList>
            <person name="Watanabe M."/>
            <person name="Kojima H."/>
        </authorList>
    </citation>
    <scope>NUCLEOTIDE SEQUENCE [LARGE SCALE GENOMIC DNA]</scope>
    <source>
        <strain evidence="15">Tokyo 01</strain>
    </source>
</reference>
<dbReference type="FunFam" id="3.40.640.10:FF:000010">
    <property type="entry name" value="Phosphoserine aminotransferase"/>
    <property type="match status" value="1"/>
</dbReference>
<dbReference type="OrthoDB" id="9809412at2"/>
<keyword evidence="9 12" id="KW-0718">Serine biosynthesis</keyword>
<comment type="similarity">
    <text evidence="3 12">Belongs to the class-V pyridoxal-phosphate-dependent aminotransferase family. SerC subfamily.</text>
</comment>
<dbReference type="HAMAP" id="MF_00160">
    <property type="entry name" value="SerC_aminotrans_5"/>
    <property type="match status" value="1"/>
</dbReference>
<evidence type="ECO:0000256" key="4">
    <source>
        <dbReference type="ARBA" id="ARBA00022576"/>
    </source>
</evidence>
<feature type="modified residue" description="N6-(pyridoxal phosphate)lysine" evidence="12">
    <location>
        <position position="197"/>
    </location>
</feature>
<dbReference type="InterPro" id="IPR015421">
    <property type="entry name" value="PyrdxlP-dep_Trfase_major"/>
</dbReference>
<keyword evidence="8 12" id="KW-0664">Pyridoxine biosynthesis</keyword>
<evidence type="ECO:0000256" key="7">
    <source>
        <dbReference type="ARBA" id="ARBA00022898"/>
    </source>
</evidence>
<dbReference type="PANTHER" id="PTHR43247:SF1">
    <property type="entry name" value="PHOSPHOSERINE AMINOTRANSFERASE"/>
    <property type="match status" value="1"/>
</dbReference>
<dbReference type="RefSeq" id="WP_124328381.1">
    <property type="nucleotide sequence ID" value="NZ_BEXT01000001.1"/>
</dbReference>
<evidence type="ECO:0000256" key="8">
    <source>
        <dbReference type="ARBA" id="ARBA00023096"/>
    </source>
</evidence>
<feature type="binding site" evidence="12">
    <location>
        <position position="153"/>
    </location>
    <ligand>
        <name>pyridoxal 5'-phosphate</name>
        <dbReference type="ChEBI" id="CHEBI:597326"/>
    </ligand>
</feature>
<keyword evidence="4 12" id="KW-0032">Aminotransferase</keyword>
<keyword evidence="15" id="KW-1185">Reference proteome</keyword>
<dbReference type="FunFam" id="3.90.1150.10:FF:000006">
    <property type="entry name" value="Phosphoserine aminotransferase"/>
    <property type="match status" value="1"/>
</dbReference>
<dbReference type="EC" id="2.6.1.52" evidence="12"/>
<feature type="binding site" evidence="12">
    <location>
        <begin position="238"/>
        <end position="239"/>
    </location>
    <ligand>
        <name>pyridoxal 5'-phosphate</name>
        <dbReference type="ChEBI" id="CHEBI:597326"/>
    </ligand>
</feature>
<gene>
    <name evidence="12" type="primary">serC</name>
    <name evidence="14" type="ORF">DENIS_2004</name>
</gene>
<comment type="pathway">
    <text evidence="2 12">Amino-acid biosynthesis; L-serine biosynthesis; L-serine from 3-phospho-D-glycerate: step 2/3.</text>
</comment>
<accession>A0A401FVT0</accession>
<dbReference type="InterPro" id="IPR022278">
    <property type="entry name" value="Pser_aminoTfrase"/>
</dbReference>
<dbReference type="GO" id="GO:0006564">
    <property type="term" value="P:L-serine biosynthetic process"/>
    <property type="evidence" value="ECO:0007669"/>
    <property type="project" value="UniProtKB-UniRule"/>
</dbReference>
<dbReference type="GO" id="GO:0008615">
    <property type="term" value="P:pyridoxine biosynthetic process"/>
    <property type="evidence" value="ECO:0007669"/>
    <property type="project" value="UniProtKB-UniRule"/>
</dbReference>
<evidence type="ECO:0000256" key="9">
    <source>
        <dbReference type="ARBA" id="ARBA00023299"/>
    </source>
</evidence>
<evidence type="ECO:0000256" key="3">
    <source>
        <dbReference type="ARBA" id="ARBA00006904"/>
    </source>
</evidence>
<dbReference type="UniPathway" id="UPA00135">
    <property type="reaction ID" value="UER00197"/>
</dbReference>
<dbReference type="InterPro" id="IPR000192">
    <property type="entry name" value="Aminotrans_V_dom"/>
</dbReference>
<dbReference type="PANTHER" id="PTHR43247">
    <property type="entry name" value="PHOSPHOSERINE AMINOTRANSFERASE"/>
    <property type="match status" value="1"/>
</dbReference>
<evidence type="ECO:0000256" key="6">
    <source>
        <dbReference type="ARBA" id="ARBA00022679"/>
    </source>
</evidence>
<feature type="binding site" evidence="12">
    <location>
        <position position="173"/>
    </location>
    <ligand>
        <name>pyridoxal 5'-phosphate</name>
        <dbReference type="ChEBI" id="CHEBI:597326"/>
    </ligand>
</feature>
<comment type="catalytic activity">
    <reaction evidence="10 12">
        <text>4-(phosphooxy)-L-threonine + 2-oxoglutarate = (R)-3-hydroxy-2-oxo-4-phosphooxybutanoate + L-glutamate</text>
        <dbReference type="Rhea" id="RHEA:16573"/>
        <dbReference type="ChEBI" id="CHEBI:16810"/>
        <dbReference type="ChEBI" id="CHEBI:29985"/>
        <dbReference type="ChEBI" id="CHEBI:58452"/>
        <dbReference type="ChEBI" id="CHEBI:58538"/>
        <dbReference type="EC" id="2.6.1.52"/>
    </reaction>
</comment>
<comment type="caution">
    <text evidence="14">The sequence shown here is derived from an EMBL/GenBank/DDBJ whole genome shotgun (WGS) entry which is preliminary data.</text>
</comment>
<feature type="binding site" evidence="12">
    <location>
        <begin position="78"/>
        <end position="79"/>
    </location>
    <ligand>
        <name>pyridoxal 5'-phosphate</name>
        <dbReference type="ChEBI" id="CHEBI:597326"/>
    </ligand>
</feature>
<keyword evidence="12" id="KW-0963">Cytoplasm</keyword>
<evidence type="ECO:0000259" key="13">
    <source>
        <dbReference type="Pfam" id="PF00266"/>
    </source>
</evidence>
<comment type="cofactor">
    <cofactor evidence="12">
        <name>pyridoxal 5'-phosphate</name>
        <dbReference type="ChEBI" id="CHEBI:597326"/>
    </cofactor>
    <text evidence="12">Binds 1 pyridoxal phosphate per subunit.</text>
</comment>
<dbReference type="NCBIfam" id="NF003764">
    <property type="entry name" value="PRK05355.1"/>
    <property type="match status" value="1"/>
</dbReference>
<protein>
    <recommendedName>
        <fullName evidence="12">Phosphoserine aminotransferase</fullName>
        <ecNumber evidence="12">2.6.1.52</ecNumber>
    </recommendedName>
    <alternativeName>
        <fullName evidence="12">Phosphohydroxythreonine aminotransferase</fullName>
        <shortName evidence="12">PSAT</shortName>
    </alternativeName>
</protein>
<dbReference type="EMBL" id="BEXT01000001">
    <property type="protein sequence ID" value="GBC61044.1"/>
    <property type="molecule type" value="Genomic_DNA"/>
</dbReference>
<sequence length="362" mass="39816">MKENRIYNFNPGPAALPLPVLEEIQESFLNFAGSGMSITEVSHRSKGFDDVINDAVARTKRLLNLGDSHHVLFLQGGASTQFCMIPMNLLPEGQSADYVNTGTWSTKAIKEIQIQGKNVNVVASSEDKNFSYIPENIAFNSDAAYVHITSNNTIKGTQWAEFPDTGDVPIMADMSSDIMSRPFDASRFGMIYAGAQKNIGPSGVCMVIIRDDMLARVPENIPTMLKYTTHVNKNSMFNTPPCFAIYTVQLVLKWLEETVGGLDKMAEINDKKADLIYGFLDASDFYRATAAEGSRSKMNVTFRLPDEDLEKQFIQAAMENGLGGLKGHRSVGGCRASVYNAVGLDAVEALVDFMKTFEKKNG</sequence>
<evidence type="ECO:0000256" key="2">
    <source>
        <dbReference type="ARBA" id="ARBA00005099"/>
    </source>
</evidence>
<keyword evidence="6 12" id="KW-0808">Transferase</keyword>
<dbReference type="GO" id="GO:0004648">
    <property type="term" value="F:O-phospho-L-serine:2-oxoglutarate aminotransferase activity"/>
    <property type="evidence" value="ECO:0007669"/>
    <property type="project" value="UniProtKB-UniRule"/>
</dbReference>
<feature type="binding site" evidence="12">
    <location>
        <position position="104"/>
    </location>
    <ligand>
        <name>pyridoxal 5'-phosphate</name>
        <dbReference type="ChEBI" id="CHEBI:597326"/>
    </ligand>
</feature>
<feature type="binding site" evidence="12">
    <location>
        <position position="196"/>
    </location>
    <ligand>
        <name>pyridoxal 5'-phosphate</name>
        <dbReference type="ChEBI" id="CHEBI:597326"/>
    </ligand>
</feature>
<comment type="caution">
    <text evidence="12">Lacks conserved residue(s) required for the propagation of feature annotation.</text>
</comment>
<feature type="binding site" evidence="12">
    <location>
        <position position="44"/>
    </location>
    <ligand>
        <name>L-glutamate</name>
        <dbReference type="ChEBI" id="CHEBI:29985"/>
    </ligand>
</feature>
<evidence type="ECO:0000256" key="12">
    <source>
        <dbReference type="HAMAP-Rule" id="MF_00160"/>
    </source>
</evidence>
<keyword evidence="7 12" id="KW-0663">Pyridoxal phosphate</keyword>
<name>A0A401FVT0_9BACT</name>
<dbReference type="Gene3D" id="3.90.1150.10">
    <property type="entry name" value="Aspartate Aminotransferase, domain 1"/>
    <property type="match status" value="1"/>
</dbReference>
<dbReference type="GO" id="GO:0005737">
    <property type="term" value="C:cytoplasm"/>
    <property type="evidence" value="ECO:0007669"/>
    <property type="project" value="UniProtKB-SubCell"/>
</dbReference>
<feature type="domain" description="Aminotransferase class V" evidence="13">
    <location>
        <begin position="6"/>
        <end position="350"/>
    </location>
</feature>
<dbReference type="Proteomes" id="UP000288096">
    <property type="component" value="Unassembled WGS sequence"/>
</dbReference>
<comment type="subunit">
    <text evidence="12">Homodimer.</text>
</comment>
<dbReference type="Gene3D" id="3.40.640.10">
    <property type="entry name" value="Type I PLP-dependent aspartate aminotransferase-like (Major domain)"/>
    <property type="match status" value="1"/>
</dbReference>
<dbReference type="PIRSF" id="PIRSF000525">
    <property type="entry name" value="SerC"/>
    <property type="match status" value="1"/>
</dbReference>
<organism evidence="14 15">
    <name type="scientific">Desulfonema ishimotonii</name>
    <dbReference type="NCBI Taxonomy" id="45657"/>
    <lineage>
        <taxon>Bacteria</taxon>
        <taxon>Pseudomonadati</taxon>
        <taxon>Thermodesulfobacteriota</taxon>
        <taxon>Desulfobacteria</taxon>
        <taxon>Desulfobacterales</taxon>
        <taxon>Desulfococcaceae</taxon>
        <taxon>Desulfonema</taxon>
    </lineage>
</organism>
<dbReference type="InterPro" id="IPR015422">
    <property type="entry name" value="PyrdxlP-dep_Trfase_small"/>
</dbReference>
<keyword evidence="5 12" id="KW-0028">Amino-acid biosynthesis</keyword>
<evidence type="ECO:0000313" key="15">
    <source>
        <dbReference type="Proteomes" id="UP000288096"/>
    </source>
</evidence>
<dbReference type="InterPro" id="IPR015424">
    <property type="entry name" value="PyrdxlP-dep_Trfase"/>
</dbReference>
<comment type="catalytic activity">
    <reaction evidence="11 12">
        <text>O-phospho-L-serine + 2-oxoglutarate = 3-phosphooxypyruvate + L-glutamate</text>
        <dbReference type="Rhea" id="RHEA:14329"/>
        <dbReference type="ChEBI" id="CHEBI:16810"/>
        <dbReference type="ChEBI" id="CHEBI:18110"/>
        <dbReference type="ChEBI" id="CHEBI:29985"/>
        <dbReference type="ChEBI" id="CHEBI:57524"/>
        <dbReference type="EC" id="2.6.1.52"/>
    </reaction>
</comment>
<evidence type="ECO:0000256" key="10">
    <source>
        <dbReference type="ARBA" id="ARBA00047630"/>
    </source>
</evidence>
<dbReference type="UniPathway" id="UPA00244">
    <property type="reaction ID" value="UER00311"/>
</dbReference>
<proteinExistence type="inferred from homology"/>
<evidence type="ECO:0000256" key="11">
    <source>
        <dbReference type="ARBA" id="ARBA00049007"/>
    </source>
</evidence>
<evidence type="ECO:0000256" key="1">
    <source>
        <dbReference type="ARBA" id="ARBA00004915"/>
    </source>
</evidence>
<dbReference type="SUPFAM" id="SSF53383">
    <property type="entry name" value="PLP-dependent transferases"/>
    <property type="match status" value="1"/>
</dbReference>
<dbReference type="NCBIfam" id="TIGR01364">
    <property type="entry name" value="serC_1"/>
    <property type="match status" value="1"/>
</dbReference>
<comment type="function">
    <text evidence="12">Catalyzes the reversible conversion of 3-phosphohydroxypyruvate to phosphoserine and of 3-hydroxy-2-oxo-4-phosphonooxybutanoate to phosphohydroxythreonine.</text>
</comment>
<comment type="subcellular location">
    <subcellularLocation>
        <location evidence="12">Cytoplasm</location>
    </subcellularLocation>
</comment>
<reference evidence="15" key="2">
    <citation type="submission" date="2019-01" db="EMBL/GenBank/DDBJ databases">
        <title>Genome sequence of Desulfonema ishimotonii strain Tokyo 01.</title>
        <authorList>
            <person name="Fukui M."/>
        </authorList>
    </citation>
    <scope>NUCLEOTIDE SEQUENCE [LARGE SCALE GENOMIC DNA]</scope>
    <source>
        <strain evidence="15">Tokyo 01</strain>
    </source>
</reference>